<reference evidence="2" key="2">
    <citation type="journal article" date="2023" name="Int. J. Mol. Sci.">
        <title>De Novo Assembly and Annotation of 11 Diverse Shrub Willow (Salix) Genomes Reveals Novel Gene Organization in Sex-Linked Regions.</title>
        <authorList>
            <person name="Hyden B."/>
            <person name="Feng K."/>
            <person name="Yates T.B."/>
            <person name="Jawdy S."/>
            <person name="Cereghino C."/>
            <person name="Smart L.B."/>
            <person name="Muchero W."/>
        </authorList>
    </citation>
    <scope>NUCLEOTIDE SEQUENCE</scope>
    <source>
        <tissue evidence="2">Shoot tip</tissue>
    </source>
</reference>
<proteinExistence type="predicted"/>
<reference evidence="2" key="1">
    <citation type="submission" date="2022-10" db="EMBL/GenBank/DDBJ databases">
        <authorList>
            <person name="Hyden B.L."/>
            <person name="Feng K."/>
            <person name="Yates T."/>
            <person name="Jawdy S."/>
            <person name="Smart L.B."/>
            <person name="Muchero W."/>
        </authorList>
    </citation>
    <scope>NUCLEOTIDE SEQUENCE</scope>
    <source>
        <tissue evidence="2">Shoot tip</tissue>
    </source>
</reference>
<keyword evidence="1" id="KW-1133">Transmembrane helix</keyword>
<evidence type="ECO:0000256" key="1">
    <source>
        <dbReference type="SAM" id="Phobius"/>
    </source>
</evidence>
<accession>A0ABQ9CLN1</accession>
<sequence length="85" mass="9379">MGTPEEFWAEVGGLMVTDVFICSPWVGVLLVLATSQADKLRGPDKYRCSVLPLRTSTQSCPAPARRREERLQPEQACLPASSLLF</sequence>
<gene>
    <name evidence="2" type="ORF">OIU77_019969</name>
</gene>
<protein>
    <submittedName>
        <fullName evidence="2">Uncharacterized protein</fullName>
    </submittedName>
</protein>
<dbReference type="EMBL" id="JAPFFI010000003">
    <property type="protein sequence ID" value="KAJ6399327.1"/>
    <property type="molecule type" value="Genomic_DNA"/>
</dbReference>
<feature type="transmembrane region" description="Helical" evidence="1">
    <location>
        <begin position="12"/>
        <end position="33"/>
    </location>
</feature>
<evidence type="ECO:0000313" key="2">
    <source>
        <dbReference type="EMBL" id="KAJ6399327.1"/>
    </source>
</evidence>
<keyword evidence="1" id="KW-0812">Transmembrane</keyword>
<organism evidence="2 3">
    <name type="scientific">Salix suchowensis</name>
    <dbReference type="NCBI Taxonomy" id="1278906"/>
    <lineage>
        <taxon>Eukaryota</taxon>
        <taxon>Viridiplantae</taxon>
        <taxon>Streptophyta</taxon>
        <taxon>Embryophyta</taxon>
        <taxon>Tracheophyta</taxon>
        <taxon>Spermatophyta</taxon>
        <taxon>Magnoliopsida</taxon>
        <taxon>eudicotyledons</taxon>
        <taxon>Gunneridae</taxon>
        <taxon>Pentapetalae</taxon>
        <taxon>rosids</taxon>
        <taxon>fabids</taxon>
        <taxon>Malpighiales</taxon>
        <taxon>Salicaceae</taxon>
        <taxon>Saliceae</taxon>
        <taxon>Salix</taxon>
    </lineage>
</organism>
<comment type="caution">
    <text evidence="2">The sequence shown here is derived from an EMBL/GenBank/DDBJ whole genome shotgun (WGS) entry which is preliminary data.</text>
</comment>
<dbReference type="Proteomes" id="UP001141253">
    <property type="component" value="Chromosome 5"/>
</dbReference>
<evidence type="ECO:0000313" key="3">
    <source>
        <dbReference type="Proteomes" id="UP001141253"/>
    </source>
</evidence>
<keyword evidence="1" id="KW-0472">Membrane</keyword>
<name>A0ABQ9CLN1_9ROSI</name>
<keyword evidence="3" id="KW-1185">Reference proteome</keyword>